<protein>
    <submittedName>
        <fullName evidence="1">Uncharacterized protein</fullName>
    </submittedName>
</protein>
<evidence type="ECO:0000313" key="2">
    <source>
        <dbReference type="Proteomes" id="UP000821845"/>
    </source>
</evidence>
<sequence>MARPGHQVNEDLAPSESELGARNTTCLANLESVEAWCTGEPIERSSPVQERDERTCCSPQQLSTWNKVLWSSQLELHHDVRKGLSLVSICELFLSRREPPVLRVTTLAYELLTRQRFLTALDVDTAIFSGSEARFSEVLRNNHFIRFLKVNISALALHRDICEAIATLANLEEVECFTVCECPVDFCAALAKILRTSTKLRALRIPNLRMSGTAATVFLPALLANSTLDELSFNSSAIGEACPEHRASFAKFLANARTMKKLTARAYSEVKPLSLKWILSGLLLNTTATEVTLEGFVVDADTADIMTCVLAGNRTLRVLDVKALSNYARVSREGSSTTSRQINFGPWLFALLRNETLQALTLPLKIWEPEQWEELFQSLQVKGSPLKLTIKGYCSERLLFEKLCGALQRSGREDQVSFDTTLFMVDRHEMIECKAFSKFHSNPCRDHGQMSRMLRRLASFAHVTTAHLCIWIPDVDEDQIYNMARYISTASALKELHLR</sequence>
<accession>A0ACB7T3I7</accession>
<comment type="caution">
    <text evidence="1">The sequence shown here is derived from an EMBL/GenBank/DDBJ whole genome shotgun (WGS) entry which is preliminary data.</text>
</comment>
<reference evidence="1" key="1">
    <citation type="submission" date="2020-05" db="EMBL/GenBank/DDBJ databases">
        <title>Large-scale comparative analyses of tick genomes elucidate their genetic diversity and vector capacities.</title>
        <authorList>
            <person name="Jia N."/>
            <person name="Wang J."/>
            <person name="Shi W."/>
            <person name="Du L."/>
            <person name="Sun Y."/>
            <person name="Zhan W."/>
            <person name="Jiang J."/>
            <person name="Wang Q."/>
            <person name="Zhang B."/>
            <person name="Ji P."/>
            <person name="Sakyi L.B."/>
            <person name="Cui X."/>
            <person name="Yuan T."/>
            <person name="Jiang B."/>
            <person name="Yang W."/>
            <person name="Lam T.T.-Y."/>
            <person name="Chang Q."/>
            <person name="Ding S."/>
            <person name="Wang X."/>
            <person name="Zhu J."/>
            <person name="Ruan X."/>
            <person name="Zhao L."/>
            <person name="Wei J."/>
            <person name="Que T."/>
            <person name="Du C."/>
            <person name="Cheng J."/>
            <person name="Dai P."/>
            <person name="Han X."/>
            <person name="Huang E."/>
            <person name="Gao Y."/>
            <person name="Liu J."/>
            <person name="Shao H."/>
            <person name="Ye R."/>
            <person name="Li L."/>
            <person name="Wei W."/>
            <person name="Wang X."/>
            <person name="Wang C."/>
            <person name="Yang T."/>
            <person name="Huo Q."/>
            <person name="Li W."/>
            <person name="Guo W."/>
            <person name="Chen H."/>
            <person name="Zhou L."/>
            <person name="Ni X."/>
            <person name="Tian J."/>
            <person name="Zhou Y."/>
            <person name="Sheng Y."/>
            <person name="Liu T."/>
            <person name="Pan Y."/>
            <person name="Xia L."/>
            <person name="Li J."/>
            <person name="Zhao F."/>
            <person name="Cao W."/>
        </authorList>
    </citation>
    <scope>NUCLEOTIDE SEQUENCE</scope>
    <source>
        <strain evidence="1">Hyas-2018</strain>
    </source>
</reference>
<dbReference type="Proteomes" id="UP000821845">
    <property type="component" value="Chromosome 11"/>
</dbReference>
<dbReference type="EMBL" id="CM023491">
    <property type="protein sequence ID" value="KAH6941500.1"/>
    <property type="molecule type" value="Genomic_DNA"/>
</dbReference>
<evidence type="ECO:0000313" key="1">
    <source>
        <dbReference type="EMBL" id="KAH6941500.1"/>
    </source>
</evidence>
<proteinExistence type="predicted"/>
<keyword evidence="2" id="KW-1185">Reference proteome</keyword>
<gene>
    <name evidence="1" type="ORF">HPB50_019157</name>
</gene>
<name>A0ACB7T3I7_HYAAI</name>
<organism evidence="1 2">
    <name type="scientific">Hyalomma asiaticum</name>
    <name type="common">Tick</name>
    <dbReference type="NCBI Taxonomy" id="266040"/>
    <lineage>
        <taxon>Eukaryota</taxon>
        <taxon>Metazoa</taxon>
        <taxon>Ecdysozoa</taxon>
        <taxon>Arthropoda</taxon>
        <taxon>Chelicerata</taxon>
        <taxon>Arachnida</taxon>
        <taxon>Acari</taxon>
        <taxon>Parasitiformes</taxon>
        <taxon>Ixodida</taxon>
        <taxon>Ixodoidea</taxon>
        <taxon>Ixodidae</taxon>
        <taxon>Hyalomminae</taxon>
        <taxon>Hyalomma</taxon>
    </lineage>
</organism>